<keyword evidence="3" id="KW-1185">Reference proteome</keyword>
<sequence>MTLVGLCHLGSLELVLVMSLVGLLCWACSVASWFFVSRLVASFVTSSVFFFVSLFNS</sequence>
<evidence type="ECO:0000256" key="1">
    <source>
        <dbReference type="SAM" id="Phobius"/>
    </source>
</evidence>
<proteinExistence type="predicted"/>
<dbReference type="Proteomes" id="UP000266673">
    <property type="component" value="Unassembled WGS sequence"/>
</dbReference>
<accession>A0A397U2B5</accession>
<keyword evidence="1" id="KW-0472">Membrane</keyword>
<feature type="transmembrane region" description="Helical" evidence="1">
    <location>
        <begin position="39"/>
        <end position="56"/>
    </location>
</feature>
<feature type="transmembrane region" description="Helical" evidence="1">
    <location>
        <begin position="12"/>
        <end position="33"/>
    </location>
</feature>
<dbReference type="AlphaFoldDB" id="A0A397U2B5"/>
<dbReference type="EMBL" id="QKWP01002457">
    <property type="protein sequence ID" value="RIB03288.1"/>
    <property type="molecule type" value="Genomic_DNA"/>
</dbReference>
<reference evidence="2 3" key="1">
    <citation type="submission" date="2018-06" db="EMBL/GenBank/DDBJ databases">
        <title>Comparative genomics reveals the genomic features of Rhizophagus irregularis, R. cerebriforme, R. diaphanum and Gigaspora rosea, and their symbiotic lifestyle signature.</title>
        <authorList>
            <person name="Morin E."/>
            <person name="San Clemente H."/>
            <person name="Chen E.C.H."/>
            <person name="De La Providencia I."/>
            <person name="Hainaut M."/>
            <person name="Kuo A."/>
            <person name="Kohler A."/>
            <person name="Murat C."/>
            <person name="Tang N."/>
            <person name="Roy S."/>
            <person name="Loubradou J."/>
            <person name="Henrissat B."/>
            <person name="Grigoriev I.V."/>
            <person name="Corradi N."/>
            <person name="Roux C."/>
            <person name="Martin F.M."/>
        </authorList>
    </citation>
    <scope>NUCLEOTIDE SEQUENCE [LARGE SCALE GENOMIC DNA]</scope>
    <source>
        <strain evidence="2 3">DAOM 194757</strain>
    </source>
</reference>
<name>A0A397U2B5_9GLOM</name>
<comment type="caution">
    <text evidence="2">The sequence shown here is derived from an EMBL/GenBank/DDBJ whole genome shotgun (WGS) entry which is preliminary data.</text>
</comment>
<keyword evidence="1" id="KW-1133">Transmembrane helix</keyword>
<keyword evidence="1" id="KW-0812">Transmembrane</keyword>
<organism evidence="2 3">
    <name type="scientific">Gigaspora rosea</name>
    <dbReference type="NCBI Taxonomy" id="44941"/>
    <lineage>
        <taxon>Eukaryota</taxon>
        <taxon>Fungi</taxon>
        <taxon>Fungi incertae sedis</taxon>
        <taxon>Mucoromycota</taxon>
        <taxon>Glomeromycotina</taxon>
        <taxon>Glomeromycetes</taxon>
        <taxon>Diversisporales</taxon>
        <taxon>Gigasporaceae</taxon>
        <taxon>Gigaspora</taxon>
    </lineage>
</organism>
<evidence type="ECO:0000313" key="2">
    <source>
        <dbReference type="EMBL" id="RIB03288.1"/>
    </source>
</evidence>
<evidence type="ECO:0000313" key="3">
    <source>
        <dbReference type="Proteomes" id="UP000266673"/>
    </source>
</evidence>
<gene>
    <name evidence="2" type="ORF">C2G38_2123415</name>
</gene>
<protein>
    <submittedName>
        <fullName evidence="2">Uncharacterized protein</fullName>
    </submittedName>
</protein>